<protein>
    <recommendedName>
        <fullName evidence="11">Solute carrier family 45, member 1/2/4</fullName>
    </recommendedName>
</protein>
<name>A0A1Z5KEV6_FISSO</name>
<organism evidence="9 10">
    <name type="scientific">Fistulifera solaris</name>
    <name type="common">Oleaginous diatom</name>
    <dbReference type="NCBI Taxonomy" id="1519565"/>
    <lineage>
        <taxon>Eukaryota</taxon>
        <taxon>Sar</taxon>
        <taxon>Stramenopiles</taxon>
        <taxon>Ochrophyta</taxon>
        <taxon>Bacillariophyta</taxon>
        <taxon>Bacillariophyceae</taxon>
        <taxon>Bacillariophycidae</taxon>
        <taxon>Naviculales</taxon>
        <taxon>Naviculaceae</taxon>
        <taxon>Fistulifera</taxon>
    </lineage>
</organism>
<evidence type="ECO:0000256" key="2">
    <source>
        <dbReference type="ARBA" id="ARBA00007015"/>
    </source>
</evidence>
<feature type="transmembrane region" description="Helical" evidence="8">
    <location>
        <begin position="169"/>
        <end position="186"/>
    </location>
</feature>
<dbReference type="EMBL" id="BDSP01000212">
    <property type="protein sequence ID" value="GAX24632.1"/>
    <property type="molecule type" value="Genomic_DNA"/>
</dbReference>
<feature type="transmembrane region" description="Helical" evidence="8">
    <location>
        <begin position="221"/>
        <end position="246"/>
    </location>
</feature>
<feature type="transmembrane region" description="Helical" evidence="8">
    <location>
        <begin position="469"/>
        <end position="491"/>
    </location>
</feature>
<dbReference type="GO" id="GO:0016020">
    <property type="term" value="C:membrane"/>
    <property type="evidence" value="ECO:0007669"/>
    <property type="project" value="UniProtKB-SubCell"/>
</dbReference>
<dbReference type="InParanoid" id="A0A1Z5KEV6"/>
<dbReference type="Pfam" id="PF03092">
    <property type="entry name" value="BT1"/>
    <property type="match status" value="2"/>
</dbReference>
<evidence type="ECO:0000256" key="5">
    <source>
        <dbReference type="ARBA" id="ARBA00022989"/>
    </source>
</evidence>
<evidence type="ECO:0008006" key="11">
    <source>
        <dbReference type="Google" id="ProtNLM"/>
    </source>
</evidence>
<reference evidence="9 10" key="1">
    <citation type="journal article" date="2015" name="Plant Cell">
        <title>Oil accumulation by the oleaginous diatom Fistulifera solaris as revealed by the genome and transcriptome.</title>
        <authorList>
            <person name="Tanaka T."/>
            <person name="Maeda Y."/>
            <person name="Veluchamy A."/>
            <person name="Tanaka M."/>
            <person name="Abida H."/>
            <person name="Marechal E."/>
            <person name="Bowler C."/>
            <person name="Muto M."/>
            <person name="Sunaga Y."/>
            <person name="Tanaka M."/>
            <person name="Yoshino T."/>
            <person name="Taniguchi T."/>
            <person name="Fukuda Y."/>
            <person name="Nemoto M."/>
            <person name="Matsumoto M."/>
            <person name="Wong P.S."/>
            <person name="Aburatani S."/>
            <person name="Fujibuchi W."/>
        </authorList>
    </citation>
    <scope>NUCLEOTIDE SEQUENCE [LARGE SCALE GENOMIC DNA]</scope>
    <source>
        <strain evidence="9 10">JPCC DA0580</strain>
    </source>
</reference>
<keyword evidence="4 8" id="KW-0812">Transmembrane</keyword>
<dbReference type="OrthoDB" id="41513at2759"/>
<keyword evidence="10" id="KW-1185">Reference proteome</keyword>
<evidence type="ECO:0000313" key="10">
    <source>
        <dbReference type="Proteomes" id="UP000198406"/>
    </source>
</evidence>
<dbReference type="SUPFAM" id="SSF103473">
    <property type="entry name" value="MFS general substrate transporter"/>
    <property type="match status" value="1"/>
</dbReference>
<feature type="transmembrane region" description="Helical" evidence="8">
    <location>
        <begin position="290"/>
        <end position="311"/>
    </location>
</feature>
<keyword evidence="6 8" id="KW-0472">Membrane</keyword>
<accession>A0A1Z5KEV6</accession>
<feature type="transmembrane region" description="Helical" evidence="8">
    <location>
        <begin position="374"/>
        <end position="395"/>
    </location>
</feature>
<evidence type="ECO:0000256" key="3">
    <source>
        <dbReference type="ARBA" id="ARBA00022448"/>
    </source>
</evidence>
<dbReference type="Gene3D" id="1.20.1250.20">
    <property type="entry name" value="MFS general substrate transporter like domains"/>
    <property type="match status" value="1"/>
</dbReference>
<evidence type="ECO:0000256" key="6">
    <source>
        <dbReference type="ARBA" id="ARBA00023136"/>
    </source>
</evidence>
<sequence>MDPPARFSIRHRQYHDDSSSEDYSDINVEKLSRDPDGSQMEMLPLTSNADGDGHFAPSSKLPLSDVLEDEFHTEDWKQQLEDFLFPPHLPRSCQLLRPENIAVPMCYLLVGLLQGLSSPLVNVFPLDLGATPAQQTSISGIRSLPATFKLLFGFMSDNLPIMGYRRKPYMFFGWLLASLSLFFLMANSNLSIESRGAGCFKADSEIIEEDSDRIPEDAPSIGFFSICLFGFGMGFWVADVMGDSIVAEKAKLEPESSRGSIQSSCYSYRFFGMMMAAPLSTVLYSYAGPYYVILLLSILPLCILPLVYLLYEDTKTPPPSTRNQCQEIWNTVCSRAAWQPMAFVYIYNVMQVGNAAWREFLVSTLHFTTCQLNMILIVTLVLLYLGIICYKYFFITWSWRNVYIVTTLMNGFFSLLQILLIKGITFGISNFFFALGDDAFAEFISGIQFLPTTIMMVNLCPSGSEGASYAMFTTVNNSALTLSSALSTVLLRIWDVSKNALQDGRLQGMINLTYLTTASQVGAIAFVGFLPHYKEDLISLGTDSQKSVVGGSVFLLITFSSILYSIYVSICNIWFSE</sequence>
<evidence type="ECO:0000256" key="4">
    <source>
        <dbReference type="ARBA" id="ARBA00022692"/>
    </source>
</evidence>
<proteinExistence type="inferred from homology"/>
<evidence type="ECO:0000313" key="9">
    <source>
        <dbReference type="EMBL" id="GAX24632.1"/>
    </source>
</evidence>
<keyword evidence="5 8" id="KW-1133">Transmembrane helix</keyword>
<dbReference type="InterPro" id="IPR039309">
    <property type="entry name" value="BT1"/>
</dbReference>
<comment type="similarity">
    <text evidence="2">Belongs to the major facilitator superfamily. Folate-biopterin transporter (TC 2.A.71) family.</text>
</comment>
<gene>
    <name evidence="9" type="ORF">FisN_21Lh267</name>
</gene>
<evidence type="ECO:0000256" key="1">
    <source>
        <dbReference type="ARBA" id="ARBA00004141"/>
    </source>
</evidence>
<evidence type="ECO:0000256" key="8">
    <source>
        <dbReference type="SAM" id="Phobius"/>
    </source>
</evidence>
<dbReference type="PANTHER" id="PTHR31585:SF5">
    <property type="entry name" value="RNA-BINDING S4 DOMAIN-CONTAINING PROTEIN"/>
    <property type="match status" value="1"/>
</dbReference>
<comment type="caution">
    <text evidence="9">The sequence shown here is derived from an EMBL/GenBank/DDBJ whole genome shotgun (WGS) entry which is preliminary data.</text>
</comment>
<feature type="transmembrane region" description="Helical" evidence="8">
    <location>
        <begin position="512"/>
        <end position="533"/>
    </location>
</feature>
<evidence type="ECO:0000256" key="7">
    <source>
        <dbReference type="SAM" id="MobiDB-lite"/>
    </source>
</evidence>
<feature type="transmembrane region" description="Helical" evidence="8">
    <location>
        <begin position="553"/>
        <end position="575"/>
    </location>
</feature>
<feature type="region of interest" description="Disordered" evidence="7">
    <location>
        <begin position="1"/>
        <end position="39"/>
    </location>
</feature>
<dbReference type="Proteomes" id="UP000198406">
    <property type="component" value="Unassembled WGS sequence"/>
</dbReference>
<keyword evidence="3" id="KW-0813">Transport</keyword>
<comment type="subcellular location">
    <subcellularLocation>
        <location evidence="1">Membrane</location>
        <topology evidence="1">Multi-pass membrane protein</topology>
    </subcellularLocation>
</comment>
<dbReference type="InterPro" id="IPR036259">
    <property type="entry name" value="MFS_trans_sf"/>
</dbReference>
<dbReference type="AlphaFoldDB" id="A0A1Z5KEV6"/>
<feature type="compositionally biased region" description="Basic and acidic residues" evidence="7">
    <location>
        <begin position="27"/>
        <end position="36"/>
    </location>
</feature>
<dbReference type="PANTHER" id="PTHR31585">
    <property type="entry name" value="FOLATE-BIOPTERIN TRANSPORTER 1, CHLOROPLASTIC"/>
    <property type="match status" value="1"/>
</dbReference>